<keyword evidence="1" id="KW-0175">Coiled coil</keyword>
<dbReference type="Proteomes" id="UP000245217">
    <property type="component" value="Unassembled WGS sequence"/>
</dbReference>
<sequence length="81" mass="9501">MNYLILAVCILLFITYFLWKSRLSLKRENKTIRAENQELKEKHGELLSKVEKIRDIYEETGNATRDELISILHDAGALHRS</sequence>
<name>A0ABX5L1U4_9GAMM</name>
<protein>
    <submittedName>
        <fullName evidence="2">Uncharacterized protein</fullName>
    </submittedName>
</protein>
<organism evidence="2 3">
    <name type="scientific">Ignatzschineria cameli</name>
    <dbReference type="NCBI Taxonomy" id="2182793"/>
    <lineage>
        <taxon>Bacteria</taxon>
        <taxon>Pseudomonadati</taxon>
        <taxon>Pseudomonadota</taxon>
        <taxon>Gammaproteobacteria</taxon>
        <taxon>Cardiobacteriales</taxon>
        <taxon>Ignatzschineriaceae</taxon>
        <taxon>Ignatzschineria</taxon>
    </lineage>
</organism>
<reference evidence="3" key="1">
    <citation type="submission" date="2018-05" db="EMBL/GenBank/DDBJ databases">
        <title>Ignatzschineria dubaiensis sp. nov., isolated from necrotic foot tissues of dromedaries (Camelus dromedarius) and associated maggots in Dubai, United Arab Emirates.</title>
        <authorList>
            <person name="Tsang C.C."/>
            <person name="Tang J.Y.M."/>
            <person name="Fong J.Y.H."/>
            <person name="Kinne J."/>
            <person name="Lee H.H."/>
            <person name="Joseph M."/>
            <person name="Jose S."/>
            <person name="Schuster R.K."/>
            <person name="Tang Y."/>
            <person name="Sivakumar S."/>
            <person name="Chen J.H.K."/>
            <person name="Teng J.L.L."/>
            <person name="Lau S.K.P."/>
            <person name="Wernery U."/>
            <person name="Woo P.C.Y."/>
        </authorList>
    </citation>
    <scope>NUCLEOTIDE SEQUENCE [LARGE SCALE GENOMIC DNA]</scope>
    <source>
        <strain evidence="3">UAE-HKU58</strain>
    </source>
</reference>
<accession>A0ABX5L1U4</accession>
<evidence type="ECO:0000313" key="2">
    <source>
        <dbReference type="EMBL" id="PWD93036.1"/>
    </source>
</evidence>
<gene>
    <name evidence="2" type="ORF">DC078_04250</name>
</gene>
<dbReference type="EMBL" id="QEWV01000003">
    <property type="protein sequence ID" value="PWD93036.1"/>
    <property type="molecule type" value="Genomic_DNA"/>
</dbReference>
<evidence type="ECO:0000256" key="1">
    <source>
        <dbReference type="SAM" id="Coils"/>
    </source>
</evidence>
<keyword evidence="3" id="KW-1185">Reference proteome</keyword>
<comment type="caution">
    <text evidence="2">The sequence shown here is derived from an EMBL/GenBank/DDBJ whole genome shotgun (WGS) entry which is preliminary data.</text>
</comment>
<proteinExistence type="predicted"/>
<evidence type="ECO:0000313" key="3">
    <source>
        <dbReference type="Proteomes" id="UP000245217"/>
    </source>
</evidence>
<feature type="coiled-coil region" evidence="1">
    <location>
        <begin position="22"/>
        <end position="56"/>
    </location>
</feature>